<dbReference type="InterPro" id="IPR000917">
    <property type="entry name" value="Sulfatase_N"/>
</dbReference>
<name>A0A9E8NHA7_9BACT</name>
<proteinExistence type="inferred from homology"/>
<dbReference type="CDD" id="cd16025">
    <property type="entry name" value="PAS_like"/>
    <property type="match status" value="1"/>
</dbReference>
<gene>
    <name evidence="4" type="ORF">ON006_15215</name>
</gene>
<evidence type="ECO:0000256" key="2">
    <source>
        <dbReference type="ARBA" id="ARBA00022801"/>
    </source>
</evidence>
<keyword evidence="2" id="KW-0378">Hydrolase</keyword>
<feature type="domain" description="Sulfatase N-terminal" evidence="3">
    <location>
        <begin position="39"/>
        <end position="460"/>
    </location>
</feature>
<evidence type="ECO:0000259" key="3">
    <source>
        <dbReference type="Pfam" id="PF00884"/>
    </source>
</evidence>
<dbReference type="Pfam" id="PF00884">
    <property type="entry name" value="Sulfatase"/>
    <property type="match status" value="1"/>
</dbReference>
<dbReference type="RefSeq" id="WP_244823074.1">
    <property type="nucleotide sequence ID" value="NZ_CP112998.1"/>
</dbReference>
<dbReference type="SUPFAM" id="SSF53649">
    <property type="entry name" value="Alkaline phosphatase-like"/>
    <property type="match status" value="1"/>
</dbReference>
<dbReference type="InterPro" id="IPR017850">
    <property type="entry name" value="Alkaline_phosphatase_core_sf"/>
</dbReference>
<dbReference type="Gene3D" id="3.30.1120.10">
    <property type="match status" value="1"/>
</dbReference>
<dbReference type="FunFam" id="3.40.720.10:FF:000047">
    <property type="entry name" value="Arylsulfatase"/>
    <property type="match status" value="1"/>
</dbReference>
<dbReference type="KEGG" id="dpf:ON006_15215"/>
<accession>A0A9E8NHA7</accession>
<evidence type="ECO:0000256" key="1">
    <source>
        <dbReference type="ARBA" id="ARBA00008779"/>
    </source>
</evidence>
<organism evidence="4 5">
    <name type="scientific">Dyadobacter pollutisoli</name>
    <dbReference type="NCBI Taxonomy" id="2910158"/>
    <lineage>
        <taxon>Bacteria</taxon>
        <taxon>Pseudomonadati</taxon>
        <taxon>Bacteroidota</taxon>
        <taxon>Cytophagia</taxon>
        <taxon>Cytophagales</taxon>
        <taxon>Spirosomataceae</taxon>
        <taxon>Dyadobacter</taxon>
    </lineage>
</organism>
<evidence type="ECO:0000313" key="4">
    <source>
        <dbReference type="EMBL" id="WAC15283.1"/>
    </source>
</evidence>
<evidence type="ECO:0000313" key="5">
    <source>
        <dbReference type="Proteomes" id="UP001164653"/>
    </source>
</evidence>
<dbReference type="InterPro" id="IPR050738">
    <property type="entry name" value="Sulfatase"/>
</dbReference>
<protein>
    <submittedName>
        <fullName evidence="4">Arylsulfatase</fullName>
    </submittedName>
</protein>
<dbReference type="EMBL" id="CP112998">
    <property type="protein sequence ID" value="WAC15283.1"/>
    <property type="molecule type" value="Genomic_DNA"/>
</dbReference>
<reference evidence="4" key="1">
    <citation type="submission" date="2022-11" db="EMBL/GenBank/DDBJ databases">
        <title>Dyadobacter pollutisoli sp. nov., isolated from plastic dumped soil.</title>
        <authorList>
            <person name="Kim J.M."/>
            <person name="Kim K.R."/>
            <person name="Lee J.K."/>
            <person name="Hao L."/>
            <person name="Jeon C.O."/>
        </authorList>
    </citation>
    <scope>NUCLEOTIDE SEQUENCE</scope>
    <source>
        <strain evidence="4">U1</strain>
    </source>
</reference>
<dbReference type="PANTHER" id="PTHR42693">
    <property type="entry name" value="ARYLSULFATASE FAMILY MEMBER"/>
    <property type="match status" value="1"/>
</dbReference>
<sequence length="572" mass="64129">MHRTKLFSCLLIASITVSGLLAWKSRDIQRENRAEPKRPNIIVILADDMGYSDLGCYGGEIKTPNIDYLAQNGLRYRQFYNTSRCCPTRASLLTGLYNQQAGIGKMTEAENQPGYQGHLTENTVTLAEVLKTAGYQTAMTGKWHVSNTFTQKDPQEQLAWLNHHKDFGPFSPINQYPTSRGFDKFFGTIWGVVDFFDPFSLVNGTEPVKTVPADYYHSDAINDTTVSYIKEFSKSNKPFFIYVAQNAPHWPLMAKPKDIEKYKDTYKVGWDVIRQARYKKMVQLGLIDPAKTKLSDNAKGAIKWEDNPTKEWDAAAMAVHAAMIDNMDQGIGRVINTLKQTGELDNTLILFLTDNGASPENCANYGPGFDRPNETRDGRKIVYAIQKQVMPGPQTSYASIGQRWAGVANTPFRYWKAESFEGGINSPLIAFWPKGITAEKGSYSDQPGHVMDLMRTFCEIGGAAYPSTFQGKQITPTMGTSLVPSFNGKKGGGHKELFNEHFGARYARSGNWKLVSPAADSTWHLYDLAVDRTETNDLAAKHPEKVKQLSALWQNWAVTHQVFPKPQRQALK</sequence>
<dbReference type="Proteomes" id="UP001164653">
    <property type="component" value="Chromosome"/>
</dbReference>
<dbReference type="AlphaFoldDB" id="A0A9E8NHA7"/>
<dbReference type="Gene3D" id="3.40.720.10">
    <property type="entry name" value="Alkaline Phosphatase, subunit A"/>
    <property type="match status" value="1"/>
</dbReference>
<keyword evidence="5" id="KW-1185">Reference proteome</keyword>
<comment type="similarity">
    <text evidence="1">Belongs to the sulfatase family.</text>
</comment>
<dbReference type="GO" id="GO:0004065">
    <property type="term" value="F:arylsulfatase activity"/>
    <property type="evidence" value="ECO:0007669"/>
    <property type="project" value="TreeGrafter"/>
</dbReference>
<dbReference type="PANTHER" id="PTHR42693:SF53">
    <property type="entry name" value="ENDO-4-O-SULFATASE"/>
    <property type="match status" value="1"/>
</dbReference>